<keyword evidence="1" id="KW-0472">Membrane</keyword>
<dbReference type="AlphaFoldDB" id="A0A0E9WE59"/>
<evidence type="ECO:0000313" key="2">
    <source>
        <dbReference type="EMBL" id="JAH88684.1"/>
    </source>
</evidence>
<keyword evidence="1" id="KW-1133">Transmembrane helix</keyword>
<evidence type="ECO:0000256" key="1">
    <source>
        <dbReference type="SAM" id="Phobius"/>
    </source>
</evidence>
<reference evidence="2" key="2">
    <citation type="journal article" date="2015" name="Fish Shellfish Immunol.">
        <title>Early steps in the European eel (Anguilla anguilla)-Vibrio vulnificus interaction in the gills: Role of the RtxA13 toxin.</title>
        <authorList>
            <person name="Callol A."/>
            <person name="Pajuelo D."/>
            <person name="Ebbesson L."/>
            <person name="Teles M."/>
            <person name="MacKenzie S."/>
            <person name="Amaro C."/>
        </authorList>
    </citation>
    <scope>NUCLEOTIDE SEQUENCE</scope>
</reference>
<keyword evidence="1" id="KW-0812">Transmembrane</keyword>
<dbReference type="EMBL" id="GBXM01019893">
    <property type="protein sequence ID" value="JAH88684.1"/>
    <property type="molecule type" value="Transcribed_RNA"/>
</dbReference>
<feature type="transmembrane region" description="Helical" evidence="1">
    <location>
        <begin position="30"/>
        <end position="49"/>
    </location>
</feature>
<organism evidence="2">
    <name type="scientific">Anguilla anguilla</name>
    <name type="common">European freshwater eel</name>
    <name type="synonym">Muraena anguilla</name>
    <dbReference type="NCBI Taxonomy" id="7936"/>
    <lineage>
        <taxon>Eukaryota</taxon>
        <taxon>Metazoa</taxon>
        <taxon>Chordata</taxon>
        <taxon>Craniata</taxon>
        <taxon>Vertebrata</taxon>
        <taxon>Euteleostomi</taxon>
        <taxon>Actinopterygii</taxon>
        <taxon>Neopterygii</taxon>
        <taxon>Teleostei</taxon>
        <taxon>Anguilliformes</taxon>
        <taxon>Anguillidae</taxon>
        <taxon>Anguilla</taxon>
    </lineage>
</organism>
<name>A0A0E9WE59_ANGAN</name>
<protein>
    <submittedName>
        <fullName evidence="2">Uncharacterized protein</fullName>
    </submittedName>
</protein>
<accession>A0A0E9WE59</accession>
<sequence length="55" mass="6420">MYTLSGSRKGRRTYLQTDTSVFLRETNTSTIFTLNSPFCVIILWVFFVLKGFCCR</sequence>
<proteinExistence type="predicted"/>
<reference evidence="2" key="1">
    <citation type="submission" date="2014-11" db="EMBL/GenBank/DDBJ databases">
        <authorList>
            <person name="Amaro Gonzalez C."/>
        </authorList>
    </citation>
    <scope>NUCLEOTIDE SEQUENCE</scope>
</reference>